<evidence type="ECO:0000256" key="9">
    <source>
        <dbReference type="ARBA" id="ARBA00022777"/>
    </source>
</evidence>
<evidence type="ECO:0000256" key="8">
    <source>
        <dbReference type="ARBA" id="ARBA00022741"/>
    </source>
</evidence>
<keyword evidence="5 13" id="KW-0597">Phosphoprotein</keyword>
<name>A0A2V3PLS5_9BACT</name>
<evidence type="ECO:0000256" key="7">
    <source>
        <dbReference type="ARBA" id="ARBA00022723"/>
    </source>
</evidence>
<dbReference type="CDD" id="cd04413">
    <property type="entry name" value="NDPk_I"/>
    <property type="match status" value="1"/>
</dbReference>
<accession>A0A2V3PLS5</accession>
<feature type="domain" description="Nucleoside diphosphate kinase-like" evidence="16">
    <location>
        <begin position="24"/>
        <end position="161"/>
    </location>
</feature>
<dbReference type="GO" id="GO:0005737">
    <property type="term" value="C:cytoplasm"/>
    <property type="evidence" value="ECO:0007669"/>
    <property type="project" value="UniProtKB-SubCell"/>
</dbReference>
<comment type="caution">
    <text evidence="17">The sequence shown here is derived from an EMBL/GenBank/DDBJ whole genome shotgun (WGS) entry which is preliminary data.</text>
</comment>
<feature type="active site" description="Pros-phosphohistidine intermediate" evidence="13 14">
    <location>
        <position position="138"/>
    </location>
</feature>
<dbReference type="GO" id="GO:0046872">
    <property type="term" value="F:metal ion binding"/>
    <property type="evidence" value="ECO:0007669"/>
    <property type="project" value="UniProtKB-KW"/>
</dbReference>
<evidence type="ECO:0000256" key="4">
    <source>
        <dbReference type="ARBA" id="ARBA00017632"/>
    </source>
</evidence>
<dbReference type="GO" id="GO:0006183">
    <property type="term" value="P:GTP biosynthetic process"/>
    <property type="evidence" value="ECO:0007669"/>
    <property type="project" value="UniProtKB-UniRule"/>
</dbReference>
<comment type="subunit">
    <text evidence="13">Homotetramer.</text>
</comment>
<dbReference type="FunFam" id="3.30.70.141:FF:000003">
    <property type="entry name" value="Nucleoside diphosphate kinase"/>
    <property type="match status" value="1"/>
</dbReference>
<dbReference type="GO" id="GO:0005524">
    <property type="term" value="F:ATP binding"/>
    <property type="evidence" value="ECO:0007669"/>
    <property type="project" value="UniProtKB-UniRule"/>
</dbReference>
<dbReference type="NCBIfam" id="NF001908">
    <property type="entry name" value="PRK00668.1"/>
    <property type="match status" value="1"/>
</dbReference>
<protein>
    <recommendedName>
        <fullName evidence="4 13">Nucleoside diphosphate kinase</fullName>
        <shortName evidence="13">NDK</shortName>
        <shortName evidence="13">NDP kinase</shortName>
        <ecNumber evidence="3 13">2.7.4.6</ecNumber>
    </recommendedName>
    <alternativeName>
        <fullName evidence="13">Nucleoside-2-P kinase</fullName>
    </alternativeName>
</protein>
<dbReference type="Gene3D" id="3.30.70.141">
    <property type="entry name" value="Nucleoside diphosphate kinase-like domain"/>
    <property type="match status" value="1"/>
</dbReference>
<dbReference type="PRINTS" id="PR01243">
    <property type="entry name" value="NUCDPKINASE"/>
</dbReference>
<dbReference type="HAMAP" id="MF_00451">
    <property type="entry name" value="NDP_kinase"/>
    <property type="match status" value="1"/>
</dbReference>
<evidence type="ECO:0000256" key="15">
    <source>
        <dbReference type="RuleBase" id="RU004011"/>
    </source>
</evidence>
<comment type="similarity">
    <text evidence="2 13 14 15">Belongs to the NDK family.</text>
</comment>
<comment type="function">
    <text evidence="13">Major role in the synthesis of nucleoside triphosphates other than ATP. The ATP gamma phosphate is transferred to the NDP beta phosphate via a ping-pong mechanism, using a phosphorylated active-site intermediate.</text>
</comment>
<dbReference type="AlphaFoldDB" id="A0A2V3PLS5"/>
<dbReference type="PROSITE" id="PS51374">
    <property type="entry name" value="NDPK_LIKE"/>
    <property type="match status" value="1"/>
</dbReference>
<feature type="binding site" evidence="13 14">
    <location>
        <position position="108"/>
    </location>
    <ligand>
        <name>ATP</name>
        <dbReference type="ChEBI" id="CHEBI:30616"/>
    </ligand>
</feature>
<feature type="binding site" evidence="13 14">
    <location>
        <position position="80"/>
    </location>
    <ligand>
        <name>ATP</name>
        <dbReference type="ChEBI" id="CHEBI:30616"/>
    </ligand>
</feature>
<evidence type="ECO:0000256" key="14">
    <source>
        <dbReference type="PROSITE-ProRule" id="PRU00706"/>
    </source>
</evidence>
<comment type="subcellular location">
    <subcellularLocation>
        <location evidence="13">Cytoplasm</location>
    </subcellularLocation>
</comment>
<feature type="binding site" evidence="13 14">
    <location>
        <position position="125"/>
    </location>
    <ligand>
        <name>ATP</name>
        <dbReference type="ChEBI" id="CHEBI:30616"/>
    </ligand>
</feature>
<keyword evidence="13" id="KW-0963">Cytoplasm</keyword>
<evidence type="ECO:0000259" key="16">
    <source>
        <dbReference type="SMART" id="SM00562"/>
    </source>
</evidence>
<keyword evidence="8 13" id="KW-0547">Nucleotide-binding</keyword>
<evidence type="ECO:0000256" key="12">
    <source>
        <dbReference type="ARBA" id="ARBA00023080"/>
    </source>
</evidence>
<gene>
    <name evidence="13" type="primary">ndk</name>
    <name evidence="17" type="ORF">CLV62_11778</name>
</gene>
<dbReference type="InterPro" id="IPR034907">
    <property type="entry name" value="NDK-like_dom"/>
</dbReference>
<dbReference type="SUPFAM" id="SSF54919">
    <property type="entry name" value="Nucleoside diphosphate kinase, NDK"/>
    <property type="match status" value="1"/>
</dbReference>
<feature type="binding site" evidence="13 14">
    <location>
        <position position="114"/>
    </location>
    <ligand>
        <name>ATP</name>
        <dbReference type="ChEBI" id="CHEBI:30616"/>
    </ligand>
</feature>
<keyword evidence="11 13" id="KW-0460">Magnesium</keyword>
<feature type="binding site" evidence="13 14">
    <location>
        <position position="135"/>
    </location>
    <ligand>
        <name>ATP</name>
        <dbReference type="ChEBI" id="CHEBI:30616"/>
    </ligand>
</feature>
<feature type="binding site" evidence="13 14">
    <location>
        <position position="32"/>
    </location>
    <ligand>
        <name>ATP</name>
        <dbReference type="ChEBI" id="CHEBI:30616"/>
    </ligand>
</feature>
<evidence type="ECO:0000256" key="13">
    <source>
        <dbReference type="HAMAP-Rule" id="MF_00451"/>
    </source>
</evidence>
<dbReference type="Pfam" id="PF00334">
    <property type="entry name" value="NDK"/>
    <property type="match status" value="1"/>
</dbReference>
<dbReference type="GO" id="GO:0004550">
    <property type="term" value="F:nucleoside diphosphate kinase activity"/>
    <property type="evidence" value="ECO:0007669"/>
    <property type="project" value="UniProtKB-UniRule"/>
</dbReference>
<comment type="cofactor">
    <cofactor evidence="1 13">
        <name>Mg(2+)</name>
        <dbReference type="ChEBI" id="CHEBI:18420"/>
    </cofactor>
</comment>
<comment type="catalytic activity">
    <reaction evidence="13">
        <text>a 2'-deoxyribonucleoside 5'-diphosphate + ATP = a 2'-deoxyribonucleoside 5'-triphosphate + ADP</text>
        <dbReference type="Rhea" id="RHEA:44640"/>
        <dbReference type="ChEBI" id="CHEBI:30616"/>
        <dbReference type="ChEBI" id="CHEBI:61560"/>
        <dbReference type="ChEBI" id="CHEBI:73316"/>
        <dbReference type="ChEBI" id="CHEBI:456216"/>
        <dbReference type="EC" id="2.7.4.6"/>
    </reaction>
</comment>
<keyword evidence="7 13" id="KW-0479">Metal-binding</keyword>
<dbReference type="Proteomes" id="UP000247973">
    <property type="component" value="Unassembled WGS sequence"/>
</dbReference>
<evidence type="ECO:0000256" key="5">
    <source>
        <dbReference type="ARBA" id="ARBA00022553"/>
    </source>
</evidence>
<keyword evidence="18" id="KW-1185">Reference proteome</keyword>
<keyword evidence="6 13" id="KW-0808">Transferase</keyword>
<reference evidence="17 18" key="1">
    <citation type="submission" date="2018-03" db="EMBL/GenBank/DDBJ databases">
        <title>Genomic Encyclopedia of Archaeal and Bacterial Type Strains, Phase II (KMG-II): from individual species to whole genera.</title>
        <authorList>
            <person name="Goeker M."/>
        </authorList>
    </citation>
    <scope>NUCLEOTIDE SEQUENCE [LARGE SCALE GENOMIC DNA]</scope>
    <source>
        <strain evidence="17 18">DSM 100214</strain>
    </source>
</reference>
<dbReference type="SMART" id="SM00562">
    <property type="entry name" value="NDK"/>
    <property type="match status" value="1"/>
</dbReference>
<organism evidence="17 18">
    <name type="scientific">Dysgonomonas alginatilytica</name>
    <dbReference type="NCBI Taxonomy" id="1605892"/>
    <lineage>
        <taxon>Bacteria</taxon>
        <taxon>Pseudomonadati</taxon>
        <taxon>Bacteroidota</taxon>
        <taxon>Bacteroidia</taxon>
        <taxon>Bacteroidales</taxon>
        <taxon>Dysgonomonadaceae</taxon>
        <taxon>Dysgonomonas</taxon>
    </lineage>
</organism>
<evidence type="ECO:0000256" key="11">
    <source>
        <dbReference type="ARBA" id="ARBA00022842"/>
    </source>
</evidence>
<sequence length="176" mass="19742">MLSLKNALPKTECINHSILSFLIMEKTLVILKPSAIQRGLIGDVISRFERKGLRLAGMKMIQLDDTILSEHYANLKDKPFFQRVKNSMMVCPVVVQCWEGVDAVKVVRNITGATNGREAAAGTIRGDLSISSQENIVHASDSAESAQIELSRFFKENELFDYKLWVLPNLYANDEI</sequence>
<keyword evidence="10 13" id="KW-0067">ATP-binding</keyword>
<dbReference type="InterPro" id="IPR001564">
    <property type="entry name" value="Nucleoside_diP_kinase"/>
</dbReference>
<evidence type="ECO:0000256" key="1">
    <source>
        <dbReference type="ARBA" id="ARBA00001946"/>
    </source>
</evidence>
<keyword evidence="12 13" id="KW-0546">Nucleotide metabolism</keyword>
<evidence type="ECO:0000256" key="10">
    <source>
        <dbReference type="ARBA" id="ARBA00022840"/>
    </source>
</evidence>
<evidence type="ECO:0000256" key="3">
    <source>
        <dbReference type="ARBA" id="ARBA00012966"/>
    </source>
</evidence>
<comment type="catalytic activity">
    <reaction evidence="13">
        <text>a ribonucleoside 5'-diphosphate + ATP = a ribonucleoside 5'-triphosphate + ADP</text>
        <dbReference type="Rhea" id="RHEA:18113"/>
        <dbReference type="ChEBI" id="CHEBI:30616"/>
        <dbReference type="ChEBI" id="CHEBI:57930"/>
        <dbReference type="ChEBI" id="CHEBI:61557"/>
        <dbReference type="ChEBI" id="CHEBI:456216"/>
        <dbReference type="EC" id="2.7.4.6"/>
    </reaction>
</comment>
<dbReference type="InterPro" id="IPR036850">
    <property type="entry name" value="NDK-like_dom_sf"/>
</dbReference>
<dbReference type="GO" id="GO:0006228">
    <property type="term" value="P:UTP biosynthetic process"/>
    <property type="evidence" value="ECO:0007669"/>
    <property type="project" value="UniProtKB-UniRule"/>
</dbReference>
<proteinExistence type="inferred from homology"/>
<evidence type="ECO:0000313" key="18">
    <source>
        <dbReference type="Proteomes" id="UP000247973"/>
    </source>
</evidence>
<dbReference type="EMBL" id="QICL01000017">
    <property type="protein sequence ID" value="PXV62862.1"/>
    <property type="molecule type" value="Genomic_DNA"/>
</dbReference>
<evidence type="ECO:0000313" key="17">
    <source>
        <dbReference type="EMBL" id="PXV62862.1"/>
    </source>
</evidence>
<evidence type="ECO:0000256" key="2">
    <source>
        <dbReference type="ARBA" id="ARBA00008142"/>
    </source>
</evidence>
<evidence type="ECO:0000256" key="6">
    <source>
        <dbReference type="ARBA" id="ARBA00022679"/>
    </source>
</evidence>
<dbReference type="EC" id="2.7.4.6" evidence="3 13"/>
<keyword evidence="9 13" id="KW-0418">Kinase</keyword>
<dbReference type="PANTHER" id="PTHR11349">
    <property type="entry name" value="NUCLEOSIDE DIPHOSPHATE KINASE"/>
    <property type="match status" value="1"/>
</dbReference>
<dbReference type="GO" id="GO:0006241">
    <property type="term" value="P:CTP biosynthetic process"/>
    <property type="evidence" value="ECO:0007669"/>
    <property type="project" value="UniProtKB-UniRule"/>
</dbReference>